<protein>
    <submittedName>
        <fullName evidence="1">Uncharacterized protein</fullName>
    </submittedName>
</protein>
<accession>A0A8B2Z558</accession>
<evidence type="ECO:0000313" key="2">
    <source>
        <dbReference type="Proteomes" id="UP000260790"/>
    </source>
</evidence>
<dbReference type="AlphaFoldDB" id="A0A8B2Z558"/>
<proteinExistence type="predicted"/>
<dbReference type="EMBL" id="QSQR01000014">
    <property type="protein sequence ID" value="RGK44021.1"/>
    <property type="molecule type" value="Genomic_DNA"/>
</dbReference>
<name>A0A8B2Z558_9LACO</name>
<dbReference type="Proteomes" id="UP000260790">
    <property type="component" value="Unassembled WGS sequence"/>
</dbReference>
<organism evidence="1 2">
    <name type="scientific">Ligilactobacillus ruminis</name>
    <dbReference type="NCBI Taxonomy" id="1623"/>
    <lineage>
        <taxon>Bacteria</taxon>
        <taxon>Bacillati</taxon>
        <taxon>Bacillota</taxon>
        <taxon>Bacilli</taxon>
        <taxon>Lactobacillales</taxon>
        <taxon>Lactobacillaceae</taxon>
        <taxon>Ligilactobacillus</taxon>
    </lineage>
</organism>
<evidence type="ECO:0000313" key="1">
    <source>
        <dbReference type="EMBL" id="RGK44021.1"/>
    </source>
</evidence>
<comment type="caution">
    <text evidence="1">The sequence shown here is derived from an EMBL/GenBank/DDBJ whole genome shotgun (WGS) entry which is preliminary data.</text>
</comment>
<gene>
    <name evidence="1" type="ORF">DXD09_10810</name>
</gene>
<reference evidence="1 2" key="1">
    <citation type="submission" date="2018-08" db="EMBL/GenBank/DDBJ databases">
        <title>A genome reference for cultivated species of the human gut microbiota.</title>
        <authorList>
            <person name="Zou Y."/>
            <person name="Xue W."/>
            <person name="Luo G."/>
        </authorList>
    </citation>
    <scope>NUCLEOTIDE SEQUENCE [LARGE SCALE GENOMIC DNA]</scope>
    <source>
        <strain evidence="1 2">TF10-9AT</strain>
    </source>
</reference>
<sequence>MPQIKKPDDLQLIANLIRFFSYERRLLSTMEITKNSLAVNLTVRSWPLIYQTPHWAKALPFTDISMKMGSLSVNELLEKRRLRTKWSKMAVCP</sequence>